<dbReference type="Gene3D" id="3.30.565.10">
    <property type="entry name" value="Histidine kinase-like ATPase, C-terminal domain"/>
    <property type="match status" value="1"/>
</dbReference>
<accession>A0A367FM94</accession>
<keyword evidence="1" id="KW-0723">Serine/threonine-protein kinase</keyword>
<dbReference type="EMBL" id="QOIL01000004">
    <property type="protein sequence ID" value="RCG31508.1"/>
    <property type="molecule type" value="Genomic_DNA"/>
</dbReference>
<reference evidence="3 4" key="1">
    <citation type="submission" date="2018-06" db="EMBL/GenBank/DDBJ databases">
        <title>Sphaerisporangium craniellae sp. nov., isolated from a marine sponge in the South China Sea.</title>
        <authorList>
            <person name="Li L."/>
        </authorList>
    </citation>
    <scope>NUCLEOTIDE SEQUENCE [LARGE SCALE GENOMIC DNA]</scope>
    <source>
        <strain evidence="3 4">CCTCC AA 208026</strain>
    </source>
</reference>
<gene>
    <name evidence="3" type="ORF">DQ384_07950</name>
</gene>
<evidence type="ECO:0000313" key="4">
    <source>
        <dbReference type="Proteomes" id="UP000253094"/>
    </source>
</evidence>
<organism evidence="3 4">
    <name type="scientific">Sphaerisporangium album</name>
    <dbReference type="NCBI Taxonomy" id="509200"/>
    <lineage>
        <taxon>Bacteria</taxon>
        <taxon>Bacillati</taxon>
        <taxon>Actinomycetota</taxon>
        <taxon>Actinomycetes</taxon>
        <taxon>Streptosporangiales</taxon>
        <taxon>Streptosporangiaceae</taxon>
        <taxon>Sphaerisporangium</taxon>
    </lineage>
</organism>
<dbReference type="CDD" id="cd16936">
    <property type="entry name" value="HATPase_RsbW-like"/>
    <property type="match status" value="1"/>
</dbReference>
<dbReference type="InterPro" id="IPR003594">
    <property type="entry name" value="HATPase_dom"/>
</dbReference>
<dbReference type="OrthoDB" id="3534907at2"/>
<sequence>MTMTLTESAPAVDTSRGFGPVLHIRPARHPGRQATWVLLPEPATVPRTRRRVRRQLAAWGIGEQSDVAELLVSEVVTNAMRHAWAAVMTVSMDDGMLRCEVQDTNPALPRVCEAHDGDEGGRGMYLMEALSGSWGSYRVSSGKVVWFELPAAEQCPARAAEDDERTA</sequence>
<dbReference type="PANTHER" id="PTHR35526">
    <property type="entry name" value="ANTI-SIGMA-F FACTOR RSBW-RELATED"/>
    <property type="match status" value="1"/>
</dbReference>
<dbReference type="FunFam" id="3.30.565.10:FF:000028">
    <property type="entry name" value="PAS sensor protein"/>
    <property type="match status" value="1"/>
</dbReference>
<keyword evidence="1" id="KW-0808">Transferase</keyword>
<dbReference type="InterPro" id="IPR050267">
    <property type="entry name" value="Anti-sigma-factor_SerPK"/>
</dbReference>
<evidence type="ECO:0000313" key="3">
    <source>
        <dbReference type="EMBL" id="RCG31508.1"/>
    </source>
</evidence>
<evidence type="ECO:0000259" key="2">
    <source>
        <dbReference type="Pfam" id="PF13581"/>
    </source>
</evidence>
<dbReference type="Proteomes" id="UP000253094">
    <property type="component" value="Unassembled WGS sequence"/>
</dbReference>
<keyword evidence="1" id="KW-0418">Kinase</keyword>
<keyword evidence="4" id="KW-1185">Reference proteome</keyword>
<dbReference type="RefSeq" id="WP_114028078.1">
    <property type="nucleotide sequence ID" value="NZ_QOIL01000004.1"/>
</dbReference>
<dbReference type="AlphaFoldDB" id="A0A367FM94"/>
<name>A0A367FM94_9ACTN</name>
<keyword evidence="3" id="KW-0067">ATP-binding</keyword>
<protein>
    <submittedName>
        <fullName evidence="3">ATP-binding protein</fullName>
    </submittedName>
</protein>
<evidence type="ECO:0000256" key="1">
    <source>
        <dbReference type="ARBA" id="ARBA00022527"/>
    </source>
</evidence>
<dbReference type="PANTHER" id="PTHR35526:SF3">
    <property type="entry name" value="ANTI-SIGMA-F FACTOR RSBW"/>
    <property type="match status" value="1"/>
</dbReference>
<dbReference type="Pfam" id="PF13581">
    <property type="entry name" value="HATPase_c_2"/>
    <property type="match status" value="1"/>
</dbReference>
<feature type="domain" description="Histidine kinase/HSP90-like ATPase" evidence="2">
    <location>
        <begin position="41"/>
        <end position="147"/>
    </location>
</feature>
<dbReference type="GO" id="GO:0005524">
    <property type="term" value="F:ATP binding"/>
    <property type="evidence" value="ECO:0007669"/>
    <property type="project" value="UniProtKB-KW"/>
</dbReference>
<dbReference type="InterPro" id="IPR036890">
    <property type="entry name" value="HATPase_C_sf"/>
</dbReference>
<proteinExistence type="predicted"/>
<comment type="caution">
    <text evidence="3">The sequence shown here is derived from an EMBL/GenBank/DDBJ whole genome shotgun (WGS) entry which is preliminary data.</text>
</comment>
<dbReference type="GO" id="GO:0004674">
    <property type="term" value="F:protein serine/threonine kinase activity"/>
    <property type="evidence" value="ECO:0007669"/>
    <property type="project" value="UniProtKB-KW"/>
</dbReference>
<keyword evidence="3" id="KW-0547">Nucleotide-binding</keyword>
<dbReference type="SUPFAM" id="SSF55874">
    <property type="entry name" value="ATPase domain of HSP90 chaperone/DNA topoisomerase II/histidine kinase"/>
    <property type="match status" value="1"/>
</dbReference>